<evidence type="ECO:0008006" key="4">
    <source>
        <dbReference type="Google" id="ProtNLM"/>
    </source>
</evidence>
<evidence type="ECO:0000256" key="1">
    <source>
        <dbReference type="SAM" id="MobiDB-lite"/>
    </source>
</evidence>
<evidence type="ECO:0000313" key="3">
    <source>
        <dbReference type="Proteomes" id="UP000033551"/>
    </source>
</evidence>
<gene>
    <name evidence="2" type="ORF">VR44_29480</name>
</gene>
<dbReference type="AlphaFoldDB" id="A0A0F4IXB3"/>
<dbReference type="RefSeq" id="WP_045950666.1">
    <property type="nucleotide sequence ID" value="NZ_JZWV01000911.1"/>
</dbReference>
<dbReference type="EMBL" id="JZWV01000911">
    <property type="protein sequence ID" value="KJY26680.1"/>
    <property type="molecule type" value="Genomic_DNA"/>
</dbReference>
<protein>
    <recommendedName>
        <fullName evidence="4">DUF2252 domain-containing protein</fullName>
    </recommendedName>
</protein>
<dbReference type="PANTHER" id="PTHR39441">
    <property type="entry name" value="DUF2252 DOMAIN-CONTAINING PROTEIN"/>
    <property type="match status" value="1"/>
</dbReference>
<dbReference type="Pfam" id="PF10009">
    <property type="entry name" value="DUF2252"/>
    <property type="match status" value="1"/>
</dbReference>
<name>A0A0F4IXB3_9ACTN</name>
<comment type="caution">
    <text evidence="2">The sequence shown here is derived from an EMBL/GenBank/DDBJ whole genome shotgun (WGS) entry which is preliminary data.</text>
</comment>
<dbReference type="PATRIC" id="fig|68223.7.peg.2262"/>
<dbReference type="PANTHER" id="PTHR39441:SF1">
    <property type="entry name" value="DUF2252 DOMAIN-CONTAINING PROTEIN"/>
    <property type="match status" value="1"/>
</dbReference>
<dbReference type="InterPro" id="IPR018721">
    <property type="entry name" value="DUF2252"/>
</dbReference>
<reference evidence="2 3" key="1">
    <citation type="submission" date="2015-02" db="EMBL/GenBank/DDBJ databases">
        <authorList>
            <person name="Ju K.-S."/>
            <person name="Doroghazi J.R."/>
            <person name="Metcalf W."/>
        </authorList>
    </citation>
    <scope>NUCLEOTIDE SEQUENCE [LARGE SCALE GENOMIC DNA]</scope>
    <source>
        <strain evidence="2 3">NRRL ISP-5550</strain>
    </source>
</reference>
<proteinExistence type="predicted"/>
<organism evidence="2 3">
    <name type="scientific">Streptomyces katrae</name>
    <dbReference type="NCBI Taxonomy" id="68223"/>
    <lineage>
        <taxon>Bacteria</taxon>
        <taxon>Bacillati</taxon>
        <taxon>Actinomycetota</taxon>
        <taxon>Actinomycetes</taxon>
        <taxon>Kitasatosporales</taxon>
        <taxon>Streptomycetaceae</taxon>
        <taxon>Streptomyces</taxon>
    </lineage>
</organism>
<dbReference type="OrthoDB" id="1491115at2"/>
<keyword evidence="3" id="KW-1185">Reference proteome</keyword>
<dbReference type="Proteomes" id="UP000033551">
    <property type="component" value="Unassembled WGS sequence"/>
</dbReference>
<feature type="region of interest" description="Disordered" evidence="1">
    <location>
        <begin position="1"/>
        <end position="44"/>
    </location>
</feature>
<evidence type="ECO:0000313" key="2">
    <source>
        <dbReference type="EMBL" id="KJY26680.1"/>
    </source>
</evidence>
<sequence>MTTFPFAPGPAPTPADRAERGKQARAGLPRSGQARFDPGPDRPDPVEVLLAQAASRVPELVPIRHGRMLKSPFSFYRGAAAVMAADLGRAPRTDLTVQLCGDAHVMNFGLFASPERSLVFDVNDFDETYPGPFEWDVKRLAASLAVAGRDSGFTPQDRAAVVAEAVSAYRRRMRRLAEMRVLDIWYAQDDSEELRLIAAQGGDRVLRRTDRTLAKARSRDHLQALAKLTHRVGGELRIAPAPPLIVPLSQVLGEGGRTDQDTVVRGLIEAYAQSLAPERRVLLARYRPVDVARKVVGVGSVGTRCWIVLLTGRDEDDPLLLQAKEAQESVLAPYTAPADYGSQGLRVVAGQRLMQAASDIFLGWMRVTGVDGRERDFYVRQLLDWKGSIRVETMRPEGLSLFARACGFSLARGHARSGDPIAIAGYLGISDAFDRAVAAYAEAYAEQNLRDYDAFLEAARTGRVATAEG</sequence>
<accession>A0A0F4IXB3</accession>